<dbReference type="Gene3D" id="3.10.180.10">
    <property type="entry name" value="2,3-Dihydroxybiphenyl 1,2-Dioxygenase, domain 1"/>
    <property type="match status" value="2"/>
</dbReference>
<dbReference type="PANTHER" id="PTHR35908:SF1">
    <property type="entry name" value="CONSERVED PROTEIN"/>
    <property type="match status" value="1"/>
</dbReference>
<name>A0ABX2F9U4_9PSEU</name>
<reference evidence="2 3" key="1">
    <citation type="submission" date="2020-01" db="EMBL/GenBank/DDBJ databases">
        <title>Kibdelosporangium persica a novel Actinomycetes from a hot desert in Iran.</title>
        <authorList>
            <person name="Safaei N."/>
            <person name="Zaburannyi N."/>
            <person name="Mueller R."/>
            <person name="Wink J."/>
        </authorList>
    </citation>
    <scope>NUCLEOTIDE SEQUENCE [LARGE SCALE GENOMIC DNA]</scope>
    <source>
        <strain evidence="2 3">4NS15</strain>
    </source>
</reference>
<keyword evidence="3" id="KW-1185">Reference proteome</keyword>
<dbReference type="InterPro" id="IPR037523">
    <property type="entry name" value="VOC_core"/>
</dbReference>
<organism evidence="2 3">
    <name type="scientific">Kibdelosporangium persicum</name>
    <dbReference type="NCBI Taxonomy" id="2698649"/>
    <lineage>
        <taxon>Bacteria</taxon>
        <taxon>Bacillati</taxon>
        <taxon>Actinomycetota</taxon>
        <taxon>Actinomycetes</taxon>
        <taxon>Pseudonocardiales</taxon>
        <taxon>Pseudonocardiaceae</taxon>
        <taxon>Kibdelosporangium</taxon>
    </lineage>
</organism>
<dbReference type="InterPro" id="IPR029068">
    <property type="entry name" value="Glyas_Bleomycin-R_OHBP_Dase"/>
</dbReference>
<evidence type="ECO:0000313" key="3">
    <source>
        <dbReference type="Proteomes" id="UP000763557"/>
    </source>
</evidence>
<dbReference type="EMBL" id="JAAATY010000018">
    <property type="protein sequence ID" value="NRN68141.1"/>
    <property type="molecule type" value="Genomic_DNA"/>
</dbReference>
<evidence type="ECO:0000259" key="1">
    <source>
        <dbReference type="PROSITE" id="PS51819"/>
    </source>
</evidence>
<dbReference type="CDD" id="cd06587">
    <property type="entry name" value="VOC"/>
    <property type="match status" value="2"/>
</dbReference>
<accession>A0ABX2F9U4</accession>
<proteinExistence type="predicted"/>
<gene>
    <name evidence="2" type="ORF">GC106_53820</name>
</gene>
<dbReference type="InterPro" id="IPR041581">
    <property type="entry name" value="Glyoxalase_6"/>
</dbReference>
<feature type="domain" description="VOC" evidence="1">
    <location>
        <begin position="127"/>
        <end position="240"/>
    </location>
</feature>
<evidence type="ECO:0000313" key="2">
    <source>
        <dbReference type="EMBL" id="NRN68141.1"/>
    </source>
</evidence>
<protein>
    <submittedName>
        <fullName evidence="2">Glyoxalase</fullName>
    </submittedName>
</protein>
<dbReference type="Proteomes" id="UP000763557">
    <property type="component" value="Unassembled WGS sequence"/>
</dbReference>
<feature type="domain" description="VOC" evidence="1">
    <location>
        <begin position="4"/>
        <end position="118"/>
    </location>
</feature>
<dbReference type="RefSeq" id="WP_173136929.1">
    <property type="nucleotide sequence ID" value="NZ_CBCSGW010000011.1"/>
</dbReference>
<dbReference type="Pfam" id="PF18029">
    <property type="entry name" value="Glyoxalase_6"/>
    <property type="match status" value="2"/>
</dbReference>
<dbReference type="PROSITE" id="PS51819">
    <property type="entry name" value="VOC"/>
    <property type="match status" value="2"/>
</dbReference>
<comment type="caution">
    <text evidence="2">The sequence shown here is derived from an EMBL/GenBank/DDBJ whole genome shotgun (WGS) entry which is preliminary data.</text>
</comment>
<dbReference type="SUPFAM" id="SSF54593">
    <property type="entry name" value="Glyoxalase/Bleomycin resistance protein/Dihydroxybiphenyl dioxygenase"/>
    <property type="match status" value="2"/>
</dbReference>
<dbReference type="PANTHER" id="PTHR35908">
    <property type="entry name" value="HYPOTHETICAL FUSION PROTEIN"/>
    <property type="match status" value="1"/>
</dbReference>
<sequence length="242" mass="26886">MATRLENVIFHTANPEALAEFWSRLVGWPVVAEHGEIDVRAPESQGWHLDLVFDRDDQPKVVQNRVHLDLASATPADQAEIIERAKGLGAKPIDIGQRDVPWEVMADPDGNEFCVLEPREVYQDAGPIAAIVVQSVDAGALSRFWRDATGWNLTAKPHGEFALRAPNGRGPWLEFLTGHPPKTVMNRLHLDVRPHAGDAQQAEVDRLRRSGARPIDIGQGDVPWEVMADPEDNEFCVLTPPR</sequence>